<accession>A0ABW3EDG7</accession>
<sequence length="285" mass="30607">MANNHLDSSMSREELRHRKQEQLADEQVDAKLNKLRKKKKRRRHRKFWFGLIVLVLLIGAFFIWHHSRSSLTGSWVAISDDQGKTYSAVTDITKLSTLTIKNGQYTYTPNDEQSSATTGTFSDNAASDQATFDSNSASYTLTADNDQVTFTTNGSIPGLGRNTTITFVRYNSSEYQEIKTKITSASESRAAAASSASVASSTSAAAESSAATDSSSNKLSNALSSIKEKITSNSSTADTSSAESAASSSTAESTATDDSSTGTSVFNNIEDQVRSWLSGLGVNPN</sequence>
<evidence type="ECO:0000313" key="4">
    <source>
        <dbReference type="Proteomes" id="UP001597104"/>
    </source>
</evidence>
<keyword evidence="2" id="KW-1133">Transmembrane helix</keyword>
<feature type="transmembrane region" description="Helical" evidence="2">
    <location>
        <begin position="47"/>
        <end position="64"/>
    </location>
</feature>
<name>A0ABW3EDG7_9LACO</name>
<evidence type="ECO:0000256" key="2">
    <source>
        <dbReference type="SAM" id="Phobius"/>
    </source>
</evidence>
<proteinExistence type="predicted"/>
<keyword evidence="2" id="KW-0812">Transmembrane</keyword>
<evidence type="ECO:0000313" key="3">
    <source>
        <dbReference type="EMBL" id="MFD0897730.1"/>
    </source>
</evidence>
<dbReference type="Proteomes" id="UP001597104">
    <property type="component" value="Unassembled WGS sequence"/>
</dbReference>
<feature type="region of interest" description="Disordered" evidence="1">
    <location>
        <begin position="1"/>
        <end position="22"/>
    </location>
</feature>
<feature type="compositionally biased region" description="Low complexity" evidence="1">
    <location>
        <begin position="229"/>
        <end position="264"/>
    </location>
</feature>
<feature type="region of interest" description="Disordered" evidence="1">
    <location>
        <begin position="229"/>
        <end position="268"/>
    </location>
</feature>
<reference evidence="4" key="1">
    <citation type="journal article" date="2019" name="Int. J. Syst. Evol. Microbiol.">
        <title>The Global Catalogue of Microorganisms (GCM) 10K type strain sequencing project: providing services to taxonomists for standard genome sequencing and annotation.</title>
        <authorList>
            <consortium name="The Broad Institute Genomics Platform"/>
            <consortium name="The Broad Institute Genome Sequencing Center for Infectious Disease"/>
            <person name="Wu L."/>
            <person name="Ma J."/>
        </authorList>
    </citation>
    <scope>NUCLEOTIDE SEQUENCE [LARGE SCALE GENOMIC DNA]</scope>
    <source>
        <strain evidence="4">CCM 8925</strain>
    </source>
</reference>
<protein>
    <recommendedName>
        <fullName evidence="5">Cell surface protein</fullName>
    </recommendedName>
</protein>
<keyword evidence="2" id="KW-0472">Membrane</keyword>
<dbReference type="RefSeq" id="WP_137638376.1">
    <property type="nucleotide sequence ID" value="NZ_BJDN01000023.1"/>
</dbReference>
<comment type="caution">
    <text evidence="3">The sequence shown here is derived from an EMBL/GenBank/DDBJ whole genome shotgun (WGS) entry which is preliminary data.</text>
</comment>
<gene>
    <name evidence="3" type="ORF">ACFQZ7_08260</name>
</gene>
<evidence type="ECO:0008006" key="5">
    <source>
        <dbReference type="Google" id="ProtNLM"/>
    </source>
</evidence>
<feature type="compositionally biased region" description="Basic and acidic residues" evidence="1">
    <location>
        <begin position="10"/>
        <end position="22"/>
    </location>
</feature>
<organism evidence="3 4">
    <name type="scientific">Loigolactobacillus binensis</name>
    <dbReference type="NCBI Taxonomy" id="2559922"/>
    <lineage>
        <taxon>Bacteria</taxon>
        <taxon>Bacillati</taxon>
        <taxon>Bacillota</taxon>
        <taxon>Bacilli</taxon>
        <taxon>Lactobacillales</taxon>
        <taxon>Lactobacillaceae</taxon>
        <taxon>Loigolactobacillus</taxon>
    </lineage>
</organism>
<keyword evidence="4" id="KW-1185">Reference proteome</keyword>
<evidence type="ECO:0000256" key="1">
    <source>
        <dbReference type="SAM" id="MobiDB-lite"/>
    </source>
</evidence>
<dbReference type="EMBL" id="JBHTIO010000039">
    <property type="protein sequence ID" value="MFD0897730.1"/>
    <property type="molecule type" value="Genomic_DNA"/>
</dbReference>